<evidence type="ECO:0000256" key="1">
    <source>
        <dbReference type="SAM" id="MobiDB-lite"/>
    </source>
</evidence>
<accession>A0A9P6DQ90</accession>
<dbReference type="EMBL" id="MU129112">
    <property type="protein sequence ID" value="KAF9506395.1"/>
    <property type="molecule type" value="Genomic_DNA"/>
</dbReference>
<dbReference type="SUPFAM" id="SSF82708">
    <property type="entry name" value="R3H domain"/>
    <property type="match status" value="1"/>
</dbReference>
<reference evidence="3" key="1">
    <citation type="journal article" date="2020" name="Nat. Commun.">
        <title>Large-scale genome sequencing of mycorrhizal fungi provides insights into the early evolution of symbiotic traits.</title>
        <authorList>
            <person name="Miyauchi S."/>
            <person name="Kiss E."/>
            <person name="Kuo A."/>
            <person name="Drula E."/>
            <person name="Kohler A."/>
            <person name="Sanchez-Garcia M."/>
            <person name="Morin E."/>
            <person name="Andreopoulos B."/>
            <person name="Barry K.W."/>
            <person name="Bonito G."/>
            <person name="Buee M."/>
            <person name="Carver A."/>
            <person name="Chen C."/>
            <person name="Cichocki N."/>
            <person name="Clum A."/>
            <person name="Culley D."/>
            <person name="Crous P.W."/>
            <person name="Fauchery L."/>
            <person name="Girlanda M."/>
            <person name="Hayes R.D."/>
            <person name="Keri Z."/>
            <person name="LaButti K."/>
            <person name="Lipzen A."/>
            <person name="Lombard V."/>
            <person name="Magnuson J."/>
            <person name="Maillard F."/>
            <person name="Murat C."/>
            <person name="Nolan M."/>
            <person name="Ohm R.A."/>
            <person name="Pangilinan J."/>
            <person name="Pereira M.F."/>
            <person name="Perotto S."/>
            <person name="Peter M."/>
            <person name="Pfister S."/>
            <person name="Riley R."/>
            <person name="Sitrit Y."/>
            <person name="Stielow J.B."/>
            <person name="Szollosi G."/>
            <person name="Zifcakova L."/>
            <person name="Stursova M."/>
            <person name="Spatafora J.W."/>
            <person name="Tedersoo L."/>
            <person name="Vaario L.M."/>
            <person name="Yamada A."/>
            <person name="Yan M."/>
            <person name="Wang P."/>
            <person name="Xu J."/>
            <person name="Bruns T."/>
            <person name="Baldrian P."/>
            <person name="Vilgalys R."/>
            <person name="Dunand C."/>
            <person name="Henrissat B."/>
            <person name="Grigoriev I.V."/>
            <person name="Hibbett D."/>
            <person name="Nagy L.G."/>
            <person name="Martin F.M."/>
        </authorList>
    </citation>
    <scope>NUCLEOTIDE SEQUENCE</scope>
    <source>
        <strain evidence="3">UP504</strain>
    </source>
</reference>
<dbReference type="PROSITE" id="PS51673">
    <property type="entry name" value="SUZ"/>
    <property type="match status" value="1"/>
</dbReference>
<gene>
    <name evidence="3" type="ORF">BS47DRAFT_1305327</name>
</gene>
<organism evidence="3 4">
    <name type="scientific">Hydnum rufescens UP504</name>
    <dbReference type="NCBI Taxonomy" id="1448309"/>
    <lineage>
        <taxon>Eukaryota</taxon>
        <taxon>Fungi</taxon>
        <taxon>Dikarya</taxon>
        <taxon>Basidiomycota</taxon>
        <taxon>Agaricomycotina</taxon>
        <taxon>Agaricomycetes</taxon>
        <taxon>Cantharellales</taxon>
        <taxon>Hydnaceae</taxon>
        <taxon>Hydnum</taxon>
    </lineage>
</organism>
<dbReference type="InterPro" id="IPR051937">
    <property type="entry name" value="R3H_domain_containing"/>
</dbReference>
<sequence length="141" mass="15202">RSSFDLLPATSYQRMLVHRCAAYYKLAQEADGVSKTVIVTLAPESRLPAVRMADLVPAENSPSPAFKIMRRSATDRVNSRKSRSNSAEPDSDEGQGSEAGSSVKTGGLTHKKKQRMTIAEREAAYNEAGLGSSSAMRIARG</sequence>
<dbReference type="OrthoDB" id="278430at2759"/>
<feature type="non-terminal residue" evidence="3">
    <location>
        <position position="1"/>
    </location>
</feature>
<dbReference type="Proteomes" id="UP000886523">
    <property type="component" value="Unassembled WGS sequence"/>
</dbReference>
<comment type="caution">
    <text evidence="3">The sequence shown here is derived from an EMBL/GenBank/DDBJ whole genome shotgun (WGS) entry which is preliminary data.</text>
</comment>
<dbReference type="PANTHER" id="PTHR15672">
    <property type="entry name" value="CAMP-REGULATED PHOSPHOPROTEIN 21 RELATED R3H DOMAIN CONTAINING PROTEIN"/>
    <property type="match status" value="1"/>
</dbReference>
<proteinExistence type="predicted"/>
<dbReference type="AlphaFoldDB" id="A0A9P6DQ90"/>
<dbReference type="InterPro" id="IPR024771">
    <property type="entry name" value="SUZ"/>
</dbReference>
<dbReference type="InterPro" id="IPR036867">
    <property type="entry name" value="R3H_dom_sf"/>
</dbReference>
<dbReference type="PANTHER" id="PTHR15672:SF8">
    <property type="entry name" value="PROTEIN ENCORE"/>
    <property type="match status" value="1"/>
</dbReference>
<evidence type="ECO:0000259" key="2">
    <source>
        <dbReference type="PROSITE" id="PS51673"/>
    </source>
</evidence>
<dbReference type="CDD" id="cd02642">
    <property type="entry name" value="R3H_encore_like"/>
    <property type="match status" value="1"/>
</dbReference>
<name>A0A9P6DQ90_9AGAM</name>
<dbReference type="GO" id="GO:0003676">
    <property type="term" value="F:nucleic acid binding"/>
    <property type="evidence" value="ECO:0007669"/>
    <property type="project" value="InterPro"/>
</dbReference>
<feature type="domain" description="SUZ" evidence="2">
    <location>
        <begin position="46"/>
        <end position="137"/>
    </location>
</feature>
<protein>
    <recommendedName>
        <fullName evidence="2">SUZ domain-containing protein</fullName>
    </recommendedName>
</protein>
<dbReference type="Pfam" id="PF12752">
    <property type="entry name" value="SUZ"/>
    <property type="match status" value="1"/>
</dbReference>
<evidence type="ECO:0000313" key="4">
    <source>
        <dbReference type="Proteomes" id="UP000886523"/>
    </source>
</evidence>
<keyword evidence="4" id="KW-1185">Reference proteome</keyword>
<evidence type="ECO:0000313" key="3">
    <source>
        <dbReference type="EMBL" id="KAF9506395.1"/>
    </source>
</evidence>
<dbReference type="Gene3D" id="3.30.1370.50">
    <property type="entry name" value="R3H-like domain"/>
    <property type="match status" value="1"/>
</dbReference>
<feature type="region of interest" description="Disordered" evidence="1">
    <location>
        <begin position="58"/>
        <end position="141"/>
    </location>
</feature>